<dbReference type="InterPro" id="IPR015943">
    <property type="entry name" value="WD40/YVTN_repeat-like_dom_sf"/>
</dbReference>
<dbReference type="SUPFAM" id="SSF51004">
    <property type="entry name" value="C-terminal (heme d1) domain of cytochrome cd1-nitrite reductase"/>
    <property type="match status" value="1"/>
</dbReference>
<dbReference type="InterPro" id="IPR051200">
    <property type="entry name" value="Host-pathogen_enzymatic-act"/>
</dbReference>
<keyword evidence="1" id="KW-0732">Signal</keyword>
<proteinExistence type="predicted"/>
<feature type="signal peptide" evidence="1">
    <location>
        <begin position="1"/>
        <end position="27"/>
    </location>
</feature>
<keyword evidence="3" id="KW-1185">Reference proteome</keyword>
<dbReference type="Gene3D" id="2.130.10.10">
    <property type="entry name" value="YVTN repeat-like/Quinoprotein amine dehydrogenase"/>
    <property type="match status" value="2"/>
</dbReference>
<comment type="caution">
    <text evidence="2">The sequence shown here is derived from an EMBL/GenBank/DDBJ whole genome shotgun (WGS) entry which is preliminary data.</text>
</comment>
<dbReference type="InterPro" id="IPR036909">
    <property type="entry name" value="Cyt_c-like_dom_sf"/>
</dbReference>
<dbReference type="PANTHER" id="PTHR47197">
    <property type="entry name" value="PROTEIN NIRF"/>
    <property type="match status" value="1"/>
</dbReference>
<evidence type="ECO:0000313" key="2">
    <source>
        <dbReference type="EMBL" id="MDC0720323.1"/>
    </source>
</evidence>
<accession>A0ABT5E389</accession>
<dbReference type="EMBL" id="JAQNDL010000003">
    <property type="protein sequence ID" value="MDC0720323.1"/>
    <property type="molecule type" value="Genomic_DNA"/>
</dbReference>
<dbReference type="Proteomes" id="UP001221686">
    <property type="component" value="Unassembled WGS sequence"/>
</dbReference>
<dbReference type="SUPFAM" id="SSF46626">
    <property type="entry name" value="Cytochrome c"/>
    <property type="match status" value="2"/>
</dbReference>
<evidence type="ECO:0000313" key="3">
    <source>
        <dbReference type="Proteomes" id="UP001221686"/>
    </source>
</evidence>
<name>A0ABT5E389_9BACT</name>
<organism evidence="2 3">
    <name type="scientific">Nannocystis bainbridge</name>
    <dbReference type="NCBI Taxonomy" id="2995303"/>
    <lineage>
        <taxon>Bacteria</taxon>
        <taxon>Pseudomonadati</taxon>
        <taxon>Myxococcota</taxon>
        <taxon>Polyangia</taxon>
        <taxon>Nannocystales</taxon>
        <taxon>Nannocystaceae</taxon>
        <taxon>Nannocystis</taxon>
    </lineage>
</organism>
<gene>
    <name evidence="2" type="ORF">POL25_25710</name>
</gene>
<dbReference type="SUPFAM" id="SSF63829">
    <property type="entry name" value="Calcium-dependent phosphotriesterase"/>
    <property type="match status" value="1"/>
</dbReference>
<sequence>MLSIGVRVLSWSVGLGLMLGTAGTAGATAPPSYTLFESGQVRPLALSPDKKTLFAVNTPDGQLEVYDVTWWGLSHRTSIPVGVEPVAVAARSNTEVWVVNHVSDSVSVVYVGTAAANRVTRTLLVGDEPRDIVFAGPGKNRAFITTAHRGQNIGFDPQLTTPSVGRADVWVFDANNLGASAGGTPKTVITLFADTPRALATSPDGSKVYAAAHFSGNRTTTIDSVLVGGDTPEPNTNHAGVAAPGNPLIVKYDGQHWVDERGVQWDEDVKFSLPDKDVFVIDANAATPTQVTGAAGFYTGVGAILYNMIVNPVSGKIYVSNTSARNEVRFAGPGVFAETNVNGHFAENNISILNPQGNTVTTRHLNPHLDFEAPFQPLPNEDAELSLALPQGMAISADGNTLYVAALGSDKIGVYDTAALENNTFWPDPCEQIQVAGGGPTAVLLDESRDRLYVMTRFDNAVSIIDTDDGDEIQHLAMHNPEPASVTEGRRFLYDATYTSGRGDSACASCHVYGDVDHLAWDLGNPDGDVTIAPGPFKTIFLPDFPIDFHPMKGPMTTQSLRGMANHGAMHWRGDKTSPNFPPNAQPNQGSFDELTAFKQFNKTFVEVMGRTQEIPATDMQKFTDFAMQLTYPPNPVRNLDNSLTPFQAAGRDLYMNKPATLGMTCNFCHVLDPAGNAQYGVERPGFFGSDGSYVGTEFVQTMKVPHLRNAYTKIGKFGLPRNTSINPQEDDSFLGDQIRGFGYTHEGSMDSVFGFLSQIGFVEDPIFNPGGLESDTPTERRQVEAFVLAFDSNMAPSVGQQITLTSSNSTVVSSRITLLRARASAGDCDLVAHGSYLGERRGYLWNGTAFVQDQRLKPALTEAQLRARALLPQQELTFTCVPRGSGQRVALDRDLDGTLNGDEVEWCFW</sequence>
<dbReference type="PANTHER" id="PTHR47197:SF3">
    <property type="entry name" value="DIHYDRO-HEME D1 DEHYDROGENASE"/>
    <property type="match status" value="1"/>
</dbReference>
<evidence type="ECO:0000256" key="1">
    <source>
        <dbReference type="SAM" id="SignalP"/>
    </source>
</evidence>
<dbReference type="InterPro" id="IPR011048">
    <property type="entry name" value="Haem_d1_sf"/>
</dbReference>
<protein>
    <submittedName>
        <fullName evidence="2">YncE family protein</fullName>
    </submittedName>
</protein>
<reference evidence="2 3" key="1">
    <citation type="submission" date="2022-11" db="EMBL/GenBank/DDBJ databases">
        <title>Minimal conservation of predation-associated metabolite biosynthetic gene clusters underscores biosynthetic potential of Myxococcota including descriptions for ten novel species: Archangium lansinium sp. nov., Myxococcus landrumus sp. nov., Nannocystis bai.</title>
        <authorList>
            <person name="Ahearne A."/>
            <person name="Stevens C."/>
            <person name="Dowd S."/>
        </authorList>
    </citation>
    <scope>NUCLEOTIDE SEQUENCE [LARGE SCALE GENOMIC DNA]</scope>
    <source>
        <strain evidence="2 3">BB15-2</strain>
    </source>
</reference>
<feature type="chain" id="PRO_5047373013" evidence="1">
    <location>
        <begin position="28"/>
        <end position="910"/>
    </location>
</feature>